<proteinExistence type="inferred from homology"/>
<evidence type="ECO:0000313" key="5">
    <source>
        <dbReference type="EMBL" id="PHX57257.1"/>
    </source>
</evidence>
<dbReference type="InterPro" id="IPR036440">
    <property type="entry name" value="Peptidase_C15-like_sf"/>
</dbReference>
<evidence type="ECO:0000256" key="3">
    <source>
        <dbReference type="ARBA" id="ARBA00022801"/>
    </source>
</evidence>
<dbReference type="GO" id="GO:0006508">
    <property type="term" value="P:proteolysis"/>
    <property type="evidence" value="ECO:0007669"/>
    <property type="project" value="UniProtKB-KW"/>
</dbReference>
<comment type="similarity">
    <text evidence="1">Belongs to the peptidase C15 family.</text>
</comment>
<evidence type="ECO:0000256" key="4">
    <source>
        <dbReference type="ARBA" id="ARBA00022807"/>
    </source>
</evidence>
<sequence>MPKFLLTSFDTWQPHQKSNSSDDLLARISQIKSWPYSLTFLRKLPVDAEQAAILAIAKINELQPDTIICGGMAESRQKLTVESCACCDNNILQTAVNLADLIADLPTIKISNDAGKFVCESLYYAVLKHLADSQLSTKCIFVHVPILTAENTDQILADFSLVIRRLARDETNK</sequence>
<dbReference type="EMBL" id="NXIB02000003">
    <property type="protein sequence ID" value="PHX57257.1"/>
    <property type="molecule type" value="Genomic_DNA"/>
</dbReference>
<dbReference type="GO" id="GO:0008234">
    <property type="term" value="F:cysteine-type peptidase activity"/>
    <property type="evidence" value="ECO:0007669"/>
    <property type="project" value="UniProtKB-KW"/>
</dbReference>
<dbReference type="AlphaFoldDB" id="A0A2G4F6U1"/>
<accession>A0A2G4F6U1</accession>
<keyword evidence="3" id="KW-0378">Hydrolase</keyword>
<dbReference type="PANTHER" id="PTHR23402">
    <property type="entry name" value="PROTEASE FAMILY C15 PYROGLUTAMYL-PEPTIDASE I-RELATED"/>
    <property type="match status" value="1"/>
</dbReference>
<keyword evidence="2" id="KW-0645">Protease</keyword>
<evidence type="ECO:0000256" key="1">
    <source>
        <dbReference type="ARBA" id="ARBA00006641"/>
    </source>
</evidence>
<reference evidence="5" key="1">
    <citation type="submission" date="2017-10" db="EMBL/GenBank/DDBJ databases">
        <title>Draft genome sequence of the planktic cyanobacteria Tychonema bourrellyi isolated from alpine lentic freshwater.</title>
        <authorList>
            <person name="Tett A."/>
            <person name="Armanini F."/>
            <person name="Asnicar F."/>
            <person name="Boscaini A."/>
            <person name="Pasolli E."/>
            <person name="Zolfo M."/>
            <person name="Donati C."/>
            <person name="Salmaso N."/>
            <person name="Segata N."/>
        </authorList>
    </citation>
    <scope>NUCLEOTIDE SEQUENCE</scope>
    <source>
        <strain evidence="5">FEM_GT703</strain>
    </source>
</reference>
<evidence type="ECO:0000256" key="2">
    <source>
        <dbReference type="ARBA" id="ARBA00022670"/>
    </source>
</evidence>
<dbReference type="RefSeq" id="WP_096828502.1">
    <property type="nucleotide sequence ID" value="NZ_NXIB02000003.1"/>
</dbReference>
<protein>
    <submittedName>
        <fullName evidence="5">Peptidase C15</fullName>
    </submittedName>
</protein>
<comment type="caution">
    <text evidence="5">The sequence shown here is derived from an EMBL/GenBank/DDBJ whole genome shotgun (WGS) entry which is preliminary data.</text>
</comment>
<name>A0A2G4F6U1_9CYAN</name>
<dbReference type="PANTHER" id="PTHR23402:SF1">
    <property type="entry name" value="PYROGLUTAMYL-PEPTIDASE I"/>
    <property type="match status" value="1"/>
</dbReference>
<gene>
    <name evidence="5" type="ORF">CP500_001040</name>
</gene>
<dbReference type="OrthoDB" id="9779738at2"/>
<dbReference type="InterPro" id="IPR016125">
    <property type="entry name" value="Peptidase_C15-like"/>
</dbReference>
<dbReference type="Proteomes" id="UP000226442">
    <property type="component" value="Unassembled WGS sequence"/>
</dbReference>
<evidence type="ECO:0000313" key="6">
    <source>
        <dbReference type="Proteomes" id="UP000226442"/>
    </source>
</evidence>
<dbReference type="SUPFAM" id="SSF53182">
    <property type="entry name" value="Pyrrolidone carboxyl peptidase (pyroglutamate aminopeptidase)"/>
    <property type="match status" value="1"/>
</dbReference>
<keyword evidence="6" id="KW-1185">Reference proteome</keyword>
<dbReference type="Pfam" id="PF01470">
    <property type="entry name" value="Peptidase_C15"/>
    <property type="match status" value="1"/>
</dbReference>
<dbReference type="Gene3D" id="3.40.630.20">
    <property type="entry name" value="Peptidase C15, pyroglutamyl peptidase I-like"/>
    <property type="match status" value="2"/>
</dbReference>
<keyword evidence="4" id="KW-0788">Thiol protease</keyword>
<organism evidence="5 6">
    <name type="scientific">Tychonema bourrellyi FEM_GT703</name>
    <dbReference type="NCBI Taxonomy" id="2040638"/>
    <lineage>
        <taxon>Bacteria</taxon>
        <taxon>Bacillati</taxon>
        <taxon>Cyanobacteriota</taxon>
        <taxon>Cyanophyceae</taxon>
        <taxon>Oscillatoriophycideae</taxon>
        <taxon>Oscillatoriales</taxon>
        <taxon>Microcoleaceae</taxon>
        <taxon>Tychonema</taxon>
    </lineage>
</organism>